<dbReference type="PANTHER" id="PTHR44395:SF1">
    <property type="entry name" value="PROTEIN O-MANNOSYL-TRANSFERASE TMTC3"/>
    <property type="match status" value="1"/>
</dbReference>
<feature type="chain" id="PRO_5046897212" evidence="2">
    <location>
        <begin position="20"/>
        <end position="342"/>
    </location>
</feature>
<dbReference type="SUPFAM" id="SSF48452">
    <property type="entry name" value="TPR-like"/>
    <property type="match status" value="1"/>
</dbReference>
<feature type="repeat" description="TPR" evidence="1">
    <location>
        <begin position="36"/>
        <end position="69"/>
    </location>
</feature>
<dbReference type="Pfam" id="PF01476">
    <property type="entry name" value="LysM"/>
    <property type="match status" value="1"/>
</dbReference>
<evidence type="ECO:0000313" key="5">
    <source>
        <dbReference type="Proteomes" id="UP000663992"/>
    </source>
</evidence>
<comment type="caution">
    <text evidence="4">The sequence shown here is derived from an EMBL/GenBank/DDBJ whole genome shotgun (WGS) entry which is preliminary data.</text>
</comment>
<dbReference type="InterPro" id="IPR011990">
    <property type="entry name" value="TPR-like_helical_dom_sf"/>
</dbReference>
<feature type="repeat" description="TPR" evidence="1">
    <location>
        <begin position="70"/>
        <end position="103"/>
    </location>
</feature>
<keyword evidence="5" id="KW-1185">Reference proteome</keyword>
<dbReference type="SMART" id="SM00257">
    <property type="entry name" value="LysM"/>
    <property type="match status" value="1"/>
</dbReference>
<dbReference type="PROSITE" id="PS51257">
    <property type="entry name" value="PROKAR_LIPOPROTEIN"/>
    <property type="match status" value="1"/>
</dbReference>
<sequence>MRKLFFCLLFLLTACASQTQVNGRVTDTDFNAEDAARTRISLGLTYLKNGNYTQAKFNLDKALEYAPSMADAHYSLAYYYQLVEENKHAEDAYKQAMRLGKNNPDIVNSYGAFLCQQGRYNDAKQYFQQALDNQTYIRSAETYENMALCAQNQHHLDDARQYLQAALNHQPSRGKSLLLLTEVLVQQQNWAEAKASLTKLERLGRVSPEMLLLGYKIEAGQGNLQSAQGYGNMLKELYPQHSATTQYQQLVSTPVAPQRPASKPVLAESEPEPKVVTKDVEVSENVDVAEDVQPQYHIVAEGENLYRISLKYNIKMKTLMEWNQMQDPSSIYVGMKLLVAQP</sequence>
<dbReference type="SMART" id="SM00028">
    <property type="entry name" value="TPR"/>
    <property type="match status" value="4"/>
</dbReference>
<dbReference type="EMBL" id="JAFKCS010000002">
    <property type="protein sequence ID" value="MBN7818795.1"/>
    <property type="molecule type" value="Genomic_DNA"/>
</dbReference>
<dbReference type="Gene3D" id="1.25.40.10">
    <property type="entry name" value="Tetratricopeptide repeat domain"/>
    <property type="match status" value="1"/>
</dbReference>
<dbReference type="PROSITE" id="PS50005">
    <property type="entry name" value="TPR"/>
    <property type="match status" value="2"/>
</dbReference>
<dbReference type="InterPro" id="IPR036779">
    <property type="entry name" value="LysM_dom_sf"/>
</dbReference>
<dbReference type="PROSITE" id="PS51782">
    <property type="entry name" value="LYSM"/>
    <property type="match status" value="1"/>
</dbReference>
<name>A0ABS3CNY6_9ALTE</name>
<feature type="domain" description="LysM" evidence="3">
    <location>
        <begin position="295"/>
        <end position="339"/>
    </location>
</feature>
<dbReference type="InterPro" id="IPR013360">
    <property type="entry name" value="Pilus_4_PilW"/>
</dbReference>
<dbReference type="Gene3D" id="3.10.350.10">
    <property type="entry name" value="LysM domain"/>
    <property type="match status" value="1"/>
</dbReference>
<feature type="signal peptide" evidence="2">
    <location>
        <begin position="1"/>
        <end position="19"/>
    </location>
</feature>
<accession>A0ABS3CNY6</accession>
<dbReference type="NCBIfam" id="TIGR02521">
    <property type="entry name" value="type_IV_pilW"/>
    <property type="match status" value="1"/>
</dbReference>
<evidence type="ECO:0000313" key="4">
    <source>
        <dbReference type="EMBL" id="MBN7818795.1"/>
    </source>
</evidence>
<protein>
    <submittedName>
        <fullName evidence="4">Type IV pilus biogenesis/stability protein PilW</fullName>
    </submittedName>
</protein>
<proteinExistence type="predicted"/>
<dbReference type="RefSeq" id="WP_206592626.1">
    <property type="nucleotide sequence ID" value="NZ_JAFKCS010000002.1"/>
</dbReference>
<evidence type="ECO:0000256" key="1">
    <source>
        <dbReference type="PROSITE-ProRule" id="PRU00339"/>
    </source>
</evidence>
<dbReference type="Pfam" id="PF13432">
    <property type="entry name" value="TPR_16"/>
    <property type="match status" value="2"/>
</dbReference>
<keyword evidence="1" id="KW-0802">TPR repeat</keyword>
<evidence type="ECO:0000259" key="3">
    <source>
        <dbReference type="PROSITE" id="PS51782"/>
    </source>
</evidence>
<reference evidence="4 5" key="1">
    <citation type="submission" date="2021-03" db="EMBL/GenBank/DDBJ databases">
        <title>novel species isolated from a fishpond in China.</title>
        <authorList>
            <person name="Lu H."/>
            <person name="Cai Z."/>
        </authorList>
    </citation>
    <scope>NUCLEOTIDE SEQUENCE [LARGE SCALE GENOMIC DNA]</scope>
    <source>
        <strain evidence="4 5">Y57</strain>
    </source>
</reference>
<organism evidence="4 5">
    <name type="scientific">Bowmanella yangjiangensis</name>
    <dbReference type="NCBI Taxonomy" id="2811230"/>
    <lineage>
        <taxon>Bacteria</taxon>
        <taxon>Pseudomonadati</taxon>
        <taxon>Pseudomonadota</taxon>
        <taxon>Gammaproteobacteria</taxon>
        <taxon>Alteromonadales</taxon>
        <taxon>Alteromonadaceae</taxon>
        <taxon>Bowmanella</taxon>
    </lineage>
</organism>
<dbReference type="PANTHER" id="PTHR44395">
    <property type="match status" value="1"/>
</dbReference>
<gene>
    <name evidence="4" type="primary">pilW</name>
    <name evidence="4" type="ORF">J0A65_02905</name>
</gene>
<evidence type="ECO:0000256" key="2">
    <source>
        <dbReference type="SAM" id="SignalP"/>
    </source>
</evidence>
<keyword evidence="2" id="KW-0732">Signal</keyword>
<dbReference type="CDD" id="cd00118">
    <property type="entry name" value="LysM"/>
    <property type="match status" value="1"/>
</dbReference>
<dbReference type="InterPro" id="IPR018392">
    <property type="entry name" value="LysM"/>
</dbReference>
<dbReference type="SUPFAM" id="SSF54106">
    <property type="entry name" value="LysM domain"/>
    <property type="match status" value="1"/>
</dbReference>
<dbReference type="Proteomes" id="UP000663992">
    <property type="component" value="Unassembled WGS sequence"/>
</dbReference>
<dbReference type="InterPro" id="IPR019734">
    <property type="entry name" value="TPR_rpt"/>
</dbReference>